<accession>A0A4D7ALK6</accession>
<reference evidence="7" key="1">
    <citation type="submission" date="2018-12" db="EMBL/GenBank/DDBJ databases">
        <title>Dusodibacter welbiota gen. nov., sp. nov., isolated from human faeces and emended description of the Oscillibacter genus.</title>
        <authorList>
            <person name="Le Roy T."/>
            <person name="Van der Smissen P."/>
            <person name="Delzenne N."/>
            <person name="Muccioli G."/>
            <person name="Collet J.F."/>
            <person name="Cani P.D."/>
        </authorList>
    </citation>
    <scope>NUCLEOTIDE SEQUENCE [LARGE SCALE GENOMIC DNA]</scope>
    <source>
        <strain evidence="7">J115</strain>
    </source>
</reference>
<dbReference type="RefSeq" id="WP_021749012.1">
    <property type="nucleotide sequence ID" value="NZ_CP034413.3"/>
</dbReference>
<dbReference type="KEGG" id="obj:EIO64_12680"/>
<dbReference type="InterPro" id="IPR007214">
    <property type="entry name" value="YbaK/aa-tRNA-synth-assoc-dom"/>
</dbReference>
<gene>
    <name evidence="6" type="primary">ybaK</name>
    <name evidence="6" type="ORF">EIO64_12680</name>
</gene>
<dbReference type="CDD" id="cd00002">
    <property type="entry name" value="YbaK_deacylase"/>
    <property type="match status" value="1"/>
</dbReference>
<organism evidence="6 7">
    <name type="scientific">Dysosmobacter welbionis</name>
    <dbReference type="NCBI Taxonomy" id="2093857"/>
    <lineage>
        <taxon>Bacteria</taxon>
        <taxon>Bacillati</taxon>
        <taxon>Bacillota</taxon>
        <taxon>Clostridia</taxon>
        <taxon>Eubacteriales</taxon>
        <taxon>Oscillospiraceae</taxon>
        <taxon>Dysosmobacter</taxon>
    </lineage>
</organism>
<dbReference type="PIRSF" id="PIRSF006181">
    <property type="entry name" value="EbsC_YbaK"/>
    <property type="match status" value="1"/>
</dbReference>
<dbReference type="InterPro" id="IPR004369">
    <property type="entry name" value="Prolyl-tRNA_editing_YbaK/EbsC"/>
</dbReference>
<evidence type="ECO:0000256" key="1">
    <source>
        <dbReference type="ARBA" id="ARBA00009798"/>
    </source>
</evidence>
<keyword evidence="2 4" id="KW-0648">Protein biosynthesis</keyword>
<dbReference type="EC" id="4.2.-.-" evidence="4"/>
<evidence type="ECO:0000256" key="3">
    <source>
        <dbReference type="ARBA" id="ARBA00023239"/>
    </source>
</evidence>
<dbReference type="GO" id="GO:0016829">
    <property type="term" value="F:lyase activity"/>
    <property type="evidence" value="ECO:0007669"/>
    <property type="project" value="UniProtKB-KW"/>
</dbReference>
<keyword evidence="3 4" id="KW-0456">Lyase</keyword>
<keyword evidence="7" id="KW-1185">Reference proteome</keyword>
<dbReference type="Proteomes" id="UP000298642">
    <property type="component" value="Chromosome"/>
</dbReference>
<sequence length="168" mass="18279">MAKKKEEKTNVMRILDQRKIPYTARFYEDSQGPEGTREYGVHVAEALGQDPARGFKTLVARGASKGIYVFEVPAPENLDLKKAARAVGEKSIELLHVAEINAVTGYIRGGCSPVGMKKQYPTVFHRTALDYETVYISAGKIGAQVELAPRALLDLLGASTADIVVDQG</sequence>
<protein>
    <recommendedName>
        <fullName evidence="4">Cys-tRNA(Pro)/Cys-tRNA(Cys) deacylase</fullName>
        <ecNumber evidence="4">4.2.-.-</ecNumber>
    </recommendedName>
</protein>
<evidence type="ECO:0000313" key="6">
    <source>
        <dbReference type="EMBL" id="QCI59969.1"/>
    </source>
</evidence>
<dbReference type="SUPFAM" id="SSF55826">
    <property type="entry name" value="YbaK/ProRS associated domain"/>
    <property type="match status" value="1"/>
</dbReference>
<dbReference type="GeneID" id="89521448"/>
<evidence type="ECO:0000256" key="4">
    <source>
        <dbReference type="PIRNR" id="PIRNR006181"/>
    </source>
</evidence>
<dbReference type="InterPro" id="IPR036754">
    <property type="entry name" value="YbaK/aa-tRNA-synt-asso_dom_sf"/>
</dbReference>
<dbReference type="PANTHER" id="PTHR30411:SF0">
    <property type="entry name" value="CYS-TRNA(PRO)_CYS-TRNA(CYS) DEACYLASE YBAK"/>
    <property type="match status" value="1"/>
</dbReference>
<dbReference type="PANTHER" id="PTHR30411">
    <property type="entry name" value="CYTOPLASMIC PROTEIN"/>
    <property type="match status" value="1"/>
</dbReference>
<dbReference type="NCBIfam" id="TIGR00011">
    <property type="entry name" value="YbaK_EbsC"/>
    <property type="match status" value="1"/>
</dbReference>
<dbReference type="GO" id="GO:0002161">
    <property type="term" value="F:aminoacyl-tRNA deacylase activity"/>
    <property type="evidence" value="ECO:0007669"/>
    <property type="project" value="InterPro"/>
</dbReference>
<name>A0A4D7ALK6_9FIRM</name>
<dbReference type="EMBL" id="CP034413">
    <property type="protein sequence ID" value="QCI59969.1"/>
    <property type="molecule type" value="Genomic_DNA"/>
</dbReference>
<dbReference type="AlphaFoldDB" id="A0A4D7ALK6"/>
<dbReference type="GO" id="GO:0006412">
    <property type="term" value="P:translation"/>
    <property type="evidence" value="ECO:0007669"/>
    <property type="project" value="UniProtKB-KW"/>
</dbReference>
<dbReference type="Pfam" id="PF04073">
    <property type="entry name" value="tRNA_edit"/>
    <property type="match status" value="1"/>
</dbReference>
<proteinExistence type="inferred from homology"/>
<evidence type="ECO:0000313" key="7">
    <source>
        <dbReference type="Proteomes" id="UP000298642"/>
    </source>
</evidence>
<evidence type="ECO:0000259" key="5">
    <source>
        <dbReference type="Pfam" id="PF04073"/>
    </source>
</evidence>
<feature type="domain" description="YbaK/aminoacyl-tRNA synthetase-associated" evidence="5">
    <location>
        <begin position="42"/>
        <end position="155"/>
    </location>
</feature>
<comment type="similarity">
    <text evidence="1 4">Belongs to the prolyl-tRNA editing family. YbaK/EbsC subfamily.</text>
</comment>
<dbReference type="Gene3D" id="3.90.960.10">
    <property type="entry name" value="YbaK/aminoacyl-tRNA synthetase-associated domain"/>
    <property type="match status" value="1"/>
</dbReference>
<evidence type="ECO:0000256" key="2">
    <source>
        <dbReference type="ARBA" id="ARBA00022917"/>
    </source>
</evidence>